<evidence type="ECO:0000313" key="6">
    <source>
        <dbReference type="EMBL" id="OLT58234.1"/>
    </source>
</evidence>
<dbReference type="InterPro" id="IPR055342">
    <property type="entry name" value="MreC_beta-barrel_core"/>
</dbReference>
<organism evidence="6 7">
    <name type="scientific">Moorena bouillonii PNG</name>
    <dbReference type="NCBI Taxonomy" id="568701"/>
    <lineage>
        <taxon>Bacteria</taxon>
        <taxon>Bacillati</taxon>
        <taxon>Cyanobacteriota</taxon>
        <taxon>Cyanophyceae</taxon>
        <taxon>Coleofasciculales</taxon>
        <taxon>Coleofasciculaceae</taxon>
        <taxon>Moorena</taxon>
    </lineage>
</organism>
<protein>
    <recommendedName>
        <fullName evidence="2">Cell shape-determining protein MreC</fullName>
    </recommendedName>
    <alternativeName>
        <fullName evidence="4">Cell shape protein MreC</fullName>
    </alternativeName>
</protein>
<accession>A0A1U7MX45</accession>
<gene>
    <name evidence="6" type="ORF">BJP37_03400</name>
</gene>
<keyword evidence="3" id="KW-0133">Cell shape</keyword>
<dbReference type="Gene3D" id="2.40.10.350">
    <property type="entry name" value="Rod shape-determining protein MreC, domain 2"/>
    <property type="match status" value="1"/>
</dbReference>
<keyword evidence="7" id="KW-1185">Reference proteome</keyword>
<comment type="similarity">
    <text evidence="1">Belongs to the MreC family.</text>
</comment>
<feature type="domain" description="Rod shape-determining protein MreC beta-barrel core" evidence="5">
    <location>
        <begin position="79"/>
        <end position="226"/>
    </location>
</feature>
<evidence type="ECO:0000313" key="7">
    <source>
        <dbReference type="Proteomes" id="UP000186657"/>
    </source>
</evidence>
<dbReference type="PANTHER" id="PTHR34138">
    <property type="entry name" value="CELL SHAPE-DETERMINING PROTEIN MREC"/>
    <property type="match status" value="1"/>
</dbReference>
<dbReference type="EMBL" id="MKZS01000001">
    <property type="protein sequence ID" value="OLT58234.1"/>
    <property type="molecule type" value="Genomic_DNA"/>
</dbReference>
<sequence length="245" mass="27031">MIVSTNRFYSASFFNTSNFLSGSLNQFSQNSTNYFELDQINDQLALENAQLRRQLAELNYEKTIPPIIASNYEVIPGKVINKTYLRSANFLTLALGQDQGIAIGMGVVGEKGVVGRVKSVSDNFTTVVSILNPGVMISSQVKRTGTLCRVQWETNDPLTINVKDIPRHIPLFAGDTIETSSYNGVFPPGVLIGVIEELELTQESPFYRATARLSVDFSSLSYAHVIINQAIAEKDSIESIIIDEL</sequence>
<evidence type="ECO:0000256" key="3">
    <source>
        <dbReference type="ARBA" id="ARBA00022960"/>
    </source>
</evidence>
<comment type="caution">
    <text evidence="6">The sequence shown here is derived from an EMBL/GenBank/DDBJ whole genome shotgun (WGS) entry which is preliminary data.</text>
</comment>
<proteinExistence type="inferred from homology"/>
<dbReference type="InterPro" id="IPR042177">
    <property type="entry name" value="Cell/Rod_1"/>
</dbReference>
<name>A0A1U7MX45_9CYAN</name>
<dbReference type="PANTHER" id="PTHR34138:SF1">
    <property type="entry name" value="CELL SHAPE-DETERMINING PROTEIN MREC"/>
    <property type="match status" value="1"/>
</dbReference>
<dbReference type="InterPro" id="IPR042175">
    <property type="entry name" value="Cell/Rod_MreC_2"/>
</dbReference>
<dbReference type="GO" id="GO:0008360">
    <property type="term" value="P:regulation of cell shape"/>
    <property type="evidence" value="ECO:0007669"/>
    <property type="project" value="UniProtKB-KW"/>
</dbReference>
<dbReference type="InterPro" id="IPR007221">
    <property type="entry name" value="MreC"/>
</dbReference>
<evidence type="ECO:0000256" key="1">
    <source>
        <dbReference type="ARBA" id="ARBA00009369"/>
    </source>
</evidence>
<reference evidence="6 7" key="1">
    <citation type="submission" date="2016-10" db="EMBL/GenBank/DDBJ databases">
        <title>Comparative genomics uncovers the prolific and rare metabolic potential of the cyanobacterial genus Moorea.</title>
        <authorList>
            <person name="Leao T."/>
            <person name="Castelao G."/>
            <person name="Korobeynikov A."/>
            <person name="Monroe E.A."/>
            <person name="Podell S."/>
            <person name="Glukhov E."/>
            <person name="Allen E."/>
            <person name="Gerwick W.H."/>
            <person name="Gerwick L."/>
        </authorList>
    </citation>
    <scope>NUCLEOTIDE SEQUENCE [LARGE SCALE GENOMIC DNA]</scope>
    <source>
        <strain evidence="6 7">PNG5-198</strain>
    </source>
</reference>
<evidence type="ECO:0000259" key="5">
    <source>
        <dbReference type="Pfam" id="PF04085"/>
    </source>
</evidence>
<dbReference type="Pfam" id="PF04085">
    <property type="entry name" value="MreC"/>
    <property type="match status" value="1"/>
</dbReference>
<evidence type="ECO:0000256" key="4">
    <source>
        <dbReference type="ARBA" id="ARBA00032089"/>
    </source>
</evidence>
<dbReference type="Proteomes" id="UP000186657">
    <property type="component" value="Unassembled WGS sequence"/>
</dbReference>
<evidence type="ECO:0000256" key="2">
    <source>
        <dbReference type="ARBA" id="ARBA00013855"/>
    </source>
</evidence>
<dbReference type="AlphaFoldDB" id="A0A1U7MX45"/>
<dbReference type="GO" id="GO:0005886">
    <property type="term" value="C:plasma membrane"/>
    <property type="evidence" value="ECO:0007669"/>
    <property type="project" value="TreeGrafter"/>
</dbReference>
<dbReference type="Gene3D" id="2.40.10.340">
    <property type="entry name" value="Rod shape-determining protein MreC, domain 1"/>
    <property type="match status" value="1"/>
</dbReference>